<feature type="compositionally biased region" description="Basic and acidic residues" evidence="4">
    <location>
        <begin position="73"/>
        <end position="82"/>
    </location>
</feature>
<dbReference type="AlphaFoldDB" id="A0A382C6D8"/>
<dbReference type="SUPFAM" id="SSF50156">
    <property type="entry name" value="PDZ domain-like"/>
    <property type="match status" value="1"/>
</dbReference>
<evidence type="ECO:0000256" key="4">
    <source>
        <dbReference type="SAM" id="MobiDB-lite"/>
    </source>
</evidence>
<proteinExistence type="inferred from homology"/>
<evidence type="ECO:0000256" key="3">
    <source>
        <dbReference type="ARBA" id="ARBA00022801"/>
    </source>
</evidence>
<dbReference type="InterPro" id="IPR043504">
    <property type="entry name" value="Peptidase_S1_PA_chymotrypsin"/>
</dbReference>
<keyword evidence="2" id="KW-0645">Protease</keyword>
<dbReference type="Gene3D" id="2.30.42.10">
    <property type="match status" value="1"/>
</dbReference>
<dbReference type="InterPro" id="IPR001940">
    <property type="entry name" value="Peptidase_S1C"/>
</dbReference>
<gene>
    <name evidence="6" type="ORF">METZ01_LOCUS174454</name>
</gene>
<dbReference type="Gene3D" id="2.40.10.10">
    <property type="entry name" value="Trypsin-like serine proteases"/>
    <property type="match status" value="2"/>
</dbReference>
<evidence type="ECO:0000256" key="2">
    <source>
        <dbReference type="ARBA" id="ARBA00022670"/>
    </source>
</evidence>
<protein>
    <recommendedName>
        <fullName evidence="5">PDZ domain-containing protein</fullName>
    </recommendedName>
</protein>
<evidence type="ECO:0000256" key="1">
    <source>
        <dbReference type="ARBA" id="ARBA00010541"/>
    </source>
</evidence>
<dbReference type="PROSITE" id="PS51257">
    <property type="entry name" value="PROKAR_LIPOPROTEIN"/>
    <property type="match status" value="1"/>
</dbReference>
<dbReference type="GO" id="GO:0004252">
    <property type="term" value="F:serine-type endopeptidase activity"/>
    <property type="evidence" value="ECO:0007669"/>
    <property type="project" value="InterPro"/>
</dbReference>
<accession>A0A382C6D8</accession>
<feature type="region of interest" description="Disordered" evidence="4">
    <location>
        <begin position="73"/>
        <end position="107"/>
    </location>
</feature>
<dbReference type="PANTHER" id="PTHR22939:SF129">
    <property type="entry name" value="SERINE PROTEASE HTRA2, MITOCHONDRIAL"/>
    <property type="match status" value="1"/>
</dbReference>
<dbReference type="InterPro" id="IPR009003">
    <property type="entry name" value="Peptidase_S1_PA"/>
</dbReference>
<evidence type="ECO:0000259" key="5">
    <source>
        <dbReference type="SMART" id="SM00228"/>
    </source>
</evidence>
<dbReference type="InterPro" id="IPR036034">
    <property type="entry name" value="PDZ_sf"/>
</dbReference>
<dbReference type="EMBL" id="UINC01033009">
    <property type="protein sequence ID" value="SVB21600.1"/>
    <property type="molecule type" value="Genomic_DNA"/>
</dbReference>
<dbReference type="InterPro" id="IPR001478">
    <property type="entry name" value="PDZ"/>
</dbReference>
<reference evidence="6" key="1">
    <citation type="submission" date="2018-05" db="EMBL/GenBank/DDBJ databases">
        <authorList>
            <person name="Lanie J.A."/>
            <person name="Ng W.-L."/>
            <person name="Kazmierczak K.M."/>
            <person name="Andrzejewski T.M."/>
            <person name="Davidsen T.M."/>
            <person name="Wayne K.J."/>
            <person name="Tettelin H."/>
            <person name="Glass J.I."/>
            <person name="Rusch D."/>
            <person name="Podicherti R."/>
            <person name="Tsui H.-C.T."/>
            <person name="Winkler M.E."/>
        </authorList>
    </citation>
    <scope>NUCLEOTIDE SEQUENCE</scope>
</reference>
<sequence length="397" mass="42926">MFNSFKKVFSYVVIASLFASGCGTITATTALGTIGSAAATKAITHASGYGIKSPHSVIERVMPSVVTIIAEVQRKGPNDGKRSPQRFLKPGERPQRPQQEPISPFQSGSGFVIHEDGTVVTNFHVIANVVRYSETCRGELCIDGTLHVMFSDDSIYEAEVFNYDKVSDIAVLKIVNDEKKIFPAVKWGNKPKLGGHAIIIGSPIGLDFSVSFGIVSAIDRIIPKAAPPFVPFIQTDASMNRGNSGGPLFDADGDVVGINTLILTPPSREGVDLGSVGLGFAIDGQYAKHIIERLETGNRIQWSYIGLHFRLLNMEETKENGLEFGSNVIVVQVSQDGVAVGELRENDIITKMNGVAISHKTFATMIASLEPGTKITLEVLRNKKIINVDLVLGYRPE</sequence>
<dbReference type="PRINTS" id="PR00834">
    <property type="entry name" value="PROTEASES2C"/>
</dbReference>
<dbReference type="SUPFAM" id="SSF50494">
    <property type="entry name" value="Trypsin-like serine proteases"/>
    <property type="match status" value="1"/>
</dbReference>
<dbReference type="Pfam" id="PF13180">
    <property type="entry name" value="PDZ_2"/>
    <property type="match status" value="1"/>
</dbReference>
<evidence type="ECO:0000313" key="6">
    <source>
        <dbReference type="EMBL" id="SVB21600.1"/>
    </source>
</evidence>
<dbReference type="PANTHER" id="PTHR22939">
    <property type="entry name" value="SERINE PROTEASE FAMILY S1C HTRA-RELATED"/>
    <property type="match status" value="1"/>
</dbReference>
<dbReference type="Pfam" id="PF13365">
    <property type="entry name" value="Trypsin_2"/>
    <property type="match status" value="1"/>
</dbReference>
<dbReference type="SMART" id="SM00228">
    <property type="entry name" value="PDZ"/>
    <property type="match status" value="1"/>
</dbReference>
<name>A0A382C6D8_9ZZZZ</name>
<feature type="domain" description="PDZ" evidence="5">
    <location>
        <begin position="305"/>
        <end position="383"/>
    </location>
</feature>
<dbReference type="GO" id="GO:0006508">
    <property type="term" value="P:proteolysis"/>
    <property type="evidence" value="ECO:0007669"/>
    <property type="project" value="UniProtKB-KW"/>
</dbReference>
<keyword evidence="3" id="KW-0378">Hydrolase</keyword>
<organism evidence="6">
    <name type="scientific">marine metagenome</name>
    <dbReference type="NCBI Taxonomy" id="408172"/>
    <lineage>
        <taxon>unclassified sequences</taxon>
        <taxon>metagenomes</taxon>
        <taxon>ecological metagenomes</taxon>
    </lineage>
</organism>
<comment type="similarity">
    <text evidence="1">Belongs to the peptidase S1C family.</text>
</comment>